<sequence length="223" mass="23314">MIPLAAFLTLAQQCAPAVAPATMAAIVRVESGFNPYAIGVVHAHLQRQPASFGEAVATARALEAAGWNYSVGLAQVNRSNWDRFGLTPATVFDPCRNLAAGAAILQGCFERANEEHARRHGPAPAVTQTALRAGLSCYASGDFHTGFRTGYVQRVVAQATRADPVVPAIAADVPPISVIPSAPAGARSPSSPVPSRSWRPTDDGTERLSDPSGDTTQQSAVVF</sequence>
<organism evidence="4 5">
    <name type="scientific">Burkholderia multivorans</name>
    <dbReference type="NCBI Taxonomy" id="87883"/>
    <lineage>
        <taxon>Bacteria</taxon>
        <taxon>Pseudomonadati</taxon>
        <taxon>Pseudomonadota</taxon>
        <taxon>Betaproteobacteria</taxon>
        <taxon>Burkholderiales</taxon>
        <taxon>Burkholderiaceae</taxon>
        <taxon>Burkholderia</taxon>
        <taxon>Burkholderia cepacia complex</taxon>
    </lineage>
</organism>
<evidence type="ECO:0000256" key="2">
    <source>
        <dbReference type="SAM" id="SignalP"/>
    </source>
</evidence>
<evidence type="ECO:0000259" key="3">
    <source>
        <dbReference type="Pfam" id="PF01464"/>
    </source>
</evidence>
<keyword evidence="2" id="KW-0732">Signal</keyword>
<dbReference type="AlphaFoldDB" id="A0AB37AS59"/>
<evidence type="ECO:0000313" key="4">
    <source>
        <dbReference type="EMBL" id="PRE45382.1"/>
    </source>
</evidence>
<evidence type="ECO:0000313" key="5">
    <source>
        <dbReference type="Proteomes" id="UP000237811"/>
    </source>
</evidence>
<feature type="domain" description="Transglycosylase SLT" evidence="3">
    <location>
        <begin position="11"/>
        <end position="130"/>
    </location>
</feature>
<dbReference type="EMBL" id="PVFR01000058">
    <property type="protein sequence ID" value="PRE45382.1"/>
    <property type="molecule type" value="Genomic_DNA"/>
</dbReference>
<protein>
    <submittedName>
        <fullName evidence="4">Lytic transglycosylase</fullName>
    </submittedName>
</protein>
<evidence type="ECO:0000256" key="1">
    <source>
        <dbReference type="SAM" id="MobiDB-lite"/>
    </source>
</evidence>
<gene>
    <name evidence="4" type="ORF">C6P99_18890</name>
</gene>
<feature type="compositionally biased region" description="Basic and acidic residues" evidence="1">
    <location>
        <begin position="199"/>
        <end position="209"/>
    </location>
</feature>
<feature type="region of interest" description="Disordered" evidence="1">
    <location>
        <begin position="180"/>
        <end position="223"/>
    </location>
</feature>
<accession>A0AB37AS59</accession>
<dbReference type="Proteomes" id="UP000237811">
    <property type="component" value="Unassembled WGS sequence"/>
</dbReference>
<dbReference type="Pfam" id="PF01464">
    <property type="entry name" value="SLT"/>
    <property type="match status" value="1"/>
</dbReference>
<name>A0AB37AS59_9BURK</name>
<feature type="signal peptide" evidence="2">
    <location>
        <begin position="1"/>
        <end position="19"/>
    </location>
</feature>
<feature type="compositionally biased region" description="Polar residues" evidence="1">
    <location>
        <begin position="212"/>
        <end position="223"/>
    </location>
</feature>
<reference evidence="4 5" key="1">
    <citation type="submission" date="2018-03" db="EMBL/GenBank/DDBJ databases">
        <authorList>
            <person name="Nguyen K."/>
            <person name="Fouts D."/>
            <person name="Sutton G."/>
        </authorList>
    </citation>
    <scope>NUCLEOTIDE SEQUENCE [LARGE SCALE GENOMIC DNA]</scope>
    <source>
        <strain evidence="4 5">AU14328</strain>
    </source>
</reference>
<feature type="compositionally biased region" description="Low complexity" evidence="1">
    <location>
        <begin position="180"/>
        <end position="198"/>
    </location>
</feature>
<dbReference type="Gene3D" id="1.10.530.10">
    <property type="match status" value="1"/>
</dbReference>
<comment type="caution">
    <text evidence="4">The sequence shown here is derived from an EMBL/GenBank/DDBJ whole genome shotgun (WGS) entry which is preliminary data.</text>
</comment>
<feature type="chain" id="PRO_5044287438" evidence="2">
    <location>
        <begin position="20"/>
        <end position="223"/>
    </location>
</feature>
<dbReference type="InterPro" id="IPR008258">
    <property type="entry name" value="Transglycosylase_SLT_dom_1"/>
</dbReference>
<dbReference type="RefSeq" id="WP_105777513.1">
    <property type="nucleotide sequence ID" value="NZ_PVFQ01000024.1"/>
</dbReference>
<dbReference type="CDD" id="cd16892">
    <property type="entry name" value="LT_VirB1-like"/>
    <property type="match status" value="1"/>
</dbReference>
<proteinExistence type="predicted"/>
<dbReference type="SUPFAM" id="SSF53955">
    <property type="entry name" value="Lysozyme-like"/>
    <property type="match status" value="1"/>
</dbReference>
<dbReference type="InterPro" id="IPR023346">
    <property type="entry name" value="Lysozyme-like_dom_sf"/>
</dbReference>